<gene>
    <name evidence="2" type="ORF">Ocin01_15120</name>
</gene>
<evidence type="ECO:0000313" key="2">
    <source>
        <dbReference type="EMBL" id="ODM91560.1"/>
    </source>
</evidence>
<proteinExistence type="predicted"/>
<dbReference type="Proteomes" id="UP000094527">
    <property type="component" value="Unassembled WGS sequence"/>
</dbReference>
<evidence type="ECO:0000256" key="1">
    <source>
        <dbReference type="SAM" id="SignalP"/>
    </source>
</evidence>
<dbReference type="EMBL" id="LJIJ01001502">
    <property type="protein sequence ID" value="ODM91560.1"/>
    <property type="molecule type" value="Genomic_DNA"/>
</dbReference>
<accession>A0A1D2MEX7</accession>
<evidence type="ECO:0000313" key="3">
    <source>
        <dbReference type="Proteomes" id="UP000094527"/>
    </source>
</evidence>
<dbReference type="AlphaFoldDB" id="A0A1D2MEX7"/>
<feature type="signal peptide" evidence="1">
    <location>
        <begin position="1"/>
        <end position="23"/>
    </location>
</feature>
<sequence length="78" mass="8493">MRFLTLLPKALLLLLVIIGVIYCAPSAYAQSETKGGCEKFCASWTKAQVVIASEPKVGKTRDDYEEIDSYSGIVVPVP</sequence>
<keyword evidence="1" id="KW-0732">Signal</keyword>
<organism evidence="2 3">
    <name type="scientific">Orchesella cincta</name>
    <name type="common">Springtail</name>
    <name type="synonym">Podura cincta</name>
    <dbReference type="NCBI Taxonomy" id="48709"/>
    <lineage>
        <taxon>Eukaryota</taxon>
        <taxon>Metazoa</taxon>
        <taxon>Ecdysozoa</taxon>
        <taxon>Arthropoda</taxon>
        <taxon>Hexapoda</taxon>
        <taxon>Collembola</taxon>
        <taxon>Entomobryomorpha</taxon>
        <taxon>Entomobryoidea</taxon>
        <taxon>Orchesellidae</taxon>
        <taxon>Orchesellinae</taxon>
        <taxon>Orchesella</taxon>
    </lineage>
</organism>
<feature type="chain" id="PRO_5008903913" evidence="1">
    <location>
        <begin position="24"/>
        <end position="78"/>
    </location>
</feature>
<comment type="caution">
    <text evidence="2">The sequence shown here is derived from an EMBL/GenBank/DDBJ whole genome shotgun (WGS) entry which is preliminary data.</text>
</comment>
<keyword evidence="3" id="KW-1185">Reference proteome</keyword>
<reference evidence="2 3" key="1">
    <citation type="journal article" date="2016" name="Genome Biol. Evol.">
        <title>Gene Family Evolution Reflects Adaptation to Soil Environmental Stressors in the Genome of the Collembolan Orchesella cincta.</title>
        <authorList>
            <person name="Faddeeva-Vakhrusheva A."/>
            <person name="Derks M.F."/>
            <person name="Anvar S.Y."/>
            <person name="Agamennone V."/>
            <person name="Suring W."/>
            <person name="Smit S."/>
            <person name="van Straalen N.M."/>
            <person name="Roelofs D."/>
        </authorList>
    </citation>
    <scope>NUCLEOTIDE SEQUENCE [LARGE SCALE GENOMIC DNA]</scope>
    <source>
        <tissue evidence="2">Mixed pool</tissue>
    </source>
</reference>
<name>A0A1D2MEX7_ORCCI</name>
<protein>
    <submittedName>
        <fullName evidence="2">Uncharacterized protein</fullName>
    </submittedName>
</protein>